<evidence type="ECO:0000313" key="2">
    <source>
        <dbReference type="Proteomes" id="UP001432027"/>
    </source>
</evidence>
<sequence>MDIVNPLLPPFPPPHPHPRMFSPKSLHALIDIGEFLLGFTIENIEGGFEARGHVFHLDTRAWLKESVPILPSERDGPSMPIDGKWEMKMINYTSLLCIYSNQSKCRLIRLHLDRSPTTRFPLSIFIVESRDIRPVHHSLIDRSFACTVLYERENERIAIVTDDNQEDHDSVRVFEMNSEGEMEYLTSCNLTNTTFGFVMARSAEGDILMTGGEDERESTASLSAGILVNRLNGGEKMVEIQGWNGLFPNCPNFKIDCTCILLAKNGTFLLDDSGEIWSLSANLFEWRKYNVNLSPESPAFLTLTNGRFLCAGRAKHRDDPNMILYFPAWKWMLVPSLKELAQTALDKWLKENGDYTDVVHSRMKELRRGYDTTTAFVLSIGIFMEEEKKKEENVSD</sequence>
<keyword evidence="2" id="KW-1185">Reference proteome</keyword>
<dbReference type="AlphaFoldDB" id="A0AAV5UEA7"/>
<accession>A0AAV5UEA7</accession>
<comment type="caution">
    <text evidence="1">The sequence shown here is derived from an EMBL/GenBank/DDBJ whole genome shotgun (WGS) entry which is preliminary data.</text>
</comment>
<dbReference type="InterPro" id="IPR011043">
    <property type="entry name" value="Gal_Oxase/kelch_b-propeller"/>
</dbReference>
<name>A0AAV5UEA7_9BILA</name>
<evidence type="ECO:0000313" key="1">
    <source>
        <dbReference type="EMBL" id="GMT04662.1"/>
    </source>
</evidence>
<dbReference type="EMBL" id="BTSX01000006">
    <property type="protein sequence ID" value="GMT04662.1"/>
    <property type="molecule type" value="Genomic_DNA"/>
</dbReference>
<gene>
    <name evidence="1" type="ORF">PENTCL1PPCAC_26836</name>
</gene>
<organism evidence="1 2">
    <name type="scientific">Pristionchus entomophagus</name>
    <dbReference type="NCBI Taxonomy" id="358040"/>
    <lineage>
        <taxon>Eukaryota</taxon>
        <taxon>Metazoa</taxon>
        <taxon>Ecdysozoa</taxon>
        <taxon>Nematoda</taxon>
        <taxon>Chromadorea</taxon>
        <taxon>Rhabditida</taxon>
        <taxon>Rhabditina</taxon>
        <taxon>Diplogasteromorpha</taxon>
        <taxon>Diplogasteroidea</taxon>
        <taxon>Neodiplogasteridae</taxon>
        <taxon>Pristionchus</taxon>
    </lineage>
</organism>
<dbReference type="Proteomes" id="UP001432027">
    <property type="component" value="Unassembled WGS sequence"/>
</dbReference>
<reference evidence="1" key="1">
    <citation type="submission" date="2023-10" db="EMBL/GenBank/DDBJ databases">
        <title>Genome assembly of Pristionchus species.</title>
        <authorList>
            <person name="Yoshida K."/>
            <person name="Sommer R.J."/>
        </authorList>
    </citation>
    <scope>NUCLEOTIDE SEQUENCE</scope>
    <source>
        <strain evidence="1">RS0144</strain>
    </source>
</reference>
<proteinExistence type="predicted"/>
<dbReference type="SUPFAM" id="SSF50965">
    <property type="entry name" value="Galactose oxidase, central domain"/>
    <property type="match status" value="1"/>
</dbReference>
<protein>
    <submittedName>
        <fullName evidence="1">Uncharacterized protein</fullName>
    </submittedName>
</protein>